<dbReference type="PROSITE" id="PS51767">
    <property type="entry name" value="PEPTIDASE_A1"/>
    <property type="match status" value="1"/>
</dbReference>
<feature type="chain" id="PRO_5043009567" description="Peptidase A1 domain-containing protein" evidence="7">
    <location>
        <begin position="24"/>
        <end position="572"/>
    </location>
</feature>
<dbReference type="InterPro" id="IPR021109">
    <property type="entry name" value="Peptidase_aspartic_dom_sf"/>
</dbReference>
<dbReference type="GO" id="GO:0016020">
    <property type="term" value="C:membrane"/>
    <property type="evidence" value="ECO:0007669"/>
    <property type="project" value="UniProtKB-SubCell"/>
</dbReference>
<dbReference type="PANTHER" id="PTHR15549">
    <property type="entry name" value="PAIRED IMMUNOGLOBULIN-LIKE TYPE 2 RECEPTOR"/>
    <property type="match status" value="1"/>
</dbReference>
<feature type="compositionally biased region" description="Low complexity" evidence="5">
    <location>
        <begin position="425"/>
        <end position="452"/>
    </location>
</feature>
<evidence type="ECO:0000256" key="3">
    <source>
        <dbReference type="ARBA" id="ARBA00022989"/>
    </source>
</evidence>
<evidence type="ECO:0000256" key="2">
    <source>
        <dbReference type="ARBA" id="ARBA00022692"/>
    </source>
</evidence>
<name>A0AAN7T688_9EURO</name>
<comment type="caution">
    <text evidence="9">The sequence shown here is derived from an EMBL/GenBank/DDBJ whole genome shotgun (WGS) entry which is preliminary data.</text>
</comment>
<dbReference type="EMBL" id="JAVRRJ010000001">
    <property type="protein sequence ID" value="KAK5090170.1"/>
    <property type="molecule type" value="Genomic_DNA"/>
</dbReference>
<keyword evidence="2 6" id="KW-0812">Transmembrane</keyword>
<feature type="region of interest" description="Disordered" evidence="5">
    <location>
        <begin position="551"/>
        <end position="572"/>
    </location>
</feature>
<dbReference type="AlphaFoldDB" id="A0AAN7T688"/>
<dbReference type="SUPFAM" id="SSF50630">
    <property type="entry name" value="Acid proteases"/>
    <property type="match status" value="1"/>
</dbReference>
<organism evidence="9 10">
    <name type="scientific">Lithohypha guttulata</name>
    <dbReference type="NCBI Taxonomy" id="1690604"/>
    <lineage>
        <taxon>Eukaryota</taxon>
        <taxon>Fungi</taxon>
        <taxon>Dikarya</taxon>
        <taxon>Ascomycota</taxon>
        <taxon>Pezizomycotina</taxon>
        <taxon>Eurotiomycetes</taxon>
        <taxon>Chaetothyriomycetidae</taxon>
        <taxon>Chaetothyriales</taxon>
        <taxon>Trichomeriaceae</taxon>
        <taxon>Lithohypha</taxon>
    </lineage>
</organism>
<accession>A0AAN7T688</accession>
<dbReference type="Gene3D" id="2.40.70.10">
    <property type="entry name" value="Acid Proteases"/>
    <property type="match status" value="2"/>
</dbReference>
<keyword evidence="4 6" id="KW-0472">Membrane</keyword>
<protein>
    <recommendedName>
        <fullName evidence="8">Peptidase A1 domain-containing protein</fullName>
    </recommendedName>
</protein>
<evidence type="ECO:0000259" key="8">
    <source>
        <dbReference type="PROSITE" id="PS51767"/>
    </source>
</evidence>
<evidence type="ECO:0000313" key="9">
    <source>
        <dbReference type="EMBL" id="KAK5090170.1"/>
    </source>
</evidence>
<proteinExistence type="predicted"/>
<dbReference type="Proteomes" id="UP001309876">
    <property type="component" value="Unassembled WGS sequence"/>
</dbReference>
<reference evidence="9 10" key="1">
    <citation type="submission" date="2023-08" db="EMBL/GenBank/DDBJ databases">
        <title>Black Yeasts Isolated from many extreme environments.</title>
        <authorList>
            <person name="Coleine C."/>
            <person name="Stajich J.E."/>
            <person name="Selbmann L."/>
        </authorList>
    </citation>
    <scope>NUCLEOTIDE SEQUENCE [LARGE SCALE GENOMIC DNA]</scope>
    <source>
        <strain evidence="9 10">CCFEE 5910</strain>
    </source>
</reference>
<keyword evidence="7" id="KW-0732">Signal</keyword>
<dbReference type="PANTHER" id="PTHR15549:SF6">
    <property type="entry name" value="MID2 DOMAIN-CONTAINING PROTEIN"/>
    <property type="match status" value="1"/>
</dbReference>
<keyword evidence="3 6" id="KW-1133">Transmembrane helix</keyword>
<dbReference type="InterPro" id="IPR033121">
    <property type="entry name" value="PEPTIDASE_A1"/>
</dbReference>
<evidence type="ECO:0000256" key="6">
    <source>
        <dbReference type="SAM" id="Phobius"/>
    </source>
</evidence>
<feature type="signal peptide" evidence="7">
    <location>
        <begin position="1"/>
        <end position="23"/>
    </location>
</feature>
<evidence type="ECO:0000256" key="5">
    <source>
        <dbReference type="SAM" id="MobiDB-lite"/>
    </source>
</evidence>
<comment type="subcellular location">
    <subcellularLocation>
        <location evidence="1">Membrane</location>
        <topology evidence="1">Single-pass membrane protein</topology>
    </subcellularLocation>
</comment>
<evidence type="ECO:0000256" key="4">
    <source>
        <dbReference type="ARBA" id="ARBA00023136"/>
    </source>
</evidence>
<evidence type="ECO:0000256" key="7">
    <source>
        <dbReference type="SAM" id="SignalP"/>
    </source>
</evidence>
<gene>
    <name evidence="9" type="ORF">LTR05_000340</name>
</gene>
<evidence type="ECO:0000256" key="1">
    <source>
        <dbReference type="ARBA" id="ARBA00004167"/>
    </source>
</evidence>
<evidence type="ECO:0000313" key="10">
    <source>
        <dbReference type="Proteomes" id="UP001309876"/>
    </source>
</evidence>
<feature type="domain" description="Peptidase A1" evidence="8">
    <location>
        <begin position="50"/>
        <end position="401"/>
    </location>
</feature>
<dbReference type="InterPro" id="IPR051694">
    <property type="entry name" value="Immunoregulatory_rcpt-like"/>
</dbReference>
<sequence length="572" mass="60417">MALWRVLWSAIITISTLQIGILAQTCDTTVQSPIVFPVRNVTVEGNRMRRGMRFSYGTPEQNVAVAISAGWNETYIYDENGQCSGLASAACTVGRGGAFNEGSSSTWTGLSSISALNSKDNVANNAGSNGLAGRDKLTINSSLSFDQFSIAIPRKSGPDYSTLGLGPSSRILDIAKNASTIASRSWSLFWGQTGLTDAHTNNGAVVLGGVDETQTTGNNFTGAIRPSVYSSCRSGMIVEVTDMVVSVPGGSSGSLLSGGVQGQGVNYCLEPEFPIITMLLDHWNEWEDIDPDAETSGNAVDRAGGGPNVWGLIYPKQNITKASLTITIAGSLEITIPNHQLVQAYYTFNEDGQMAVNNTISELMINPLQAGNANDIPKLGMTFFQAAYLHVNYDKNQYTLWEAANPTGQNSKFAGVGGSSVGCATPSNSTSSPNNGTTSGGSSSNNDNNNSNNDTGISGGAIGGIVAGVVVGILALAGLAFFFWRRKKQARTGPPSETATPLYDMNATQEKPELMGSYTGHSSSGFYTGKPELASNATAQPVPNWMQPQEVPANVVHRPTVEPQELPSQRYD</sequence>
<feature type="region of interest" description="Disordered" evidence="5">
    <location>
        <begin position="424"/>
        <end position="452"/>
    </location>
</feature>
<feature type="transmembrane region" description="Helical" evidence="6">
    <location>
        <begin position="461"/>
        <end position="484"/>
    </location>
</feature>
<keyword evidence="10" id="KW-1185">Reference proteome</keyword>
<dbReference type="GO" id="GO:0071944">
    <property type="term" value="C:cell periphery"/>
    <property type="evidence" value="ECO:0007669"/>
    <property type="project" value="UniProtKB-ARBA"/>
</dbReference>